<dbReference type="STRING" id="59922.P9303_01461"/>
<gene>
    <name evidence="2" type="ordered locus">P9303_01461</name>
</gene>
<dbReference type="KEGG" id="pmf:P9303_01461"/>
<dbReference type="RefSeq" id="WP_011824832.1">
    <property type="nucleotide sequence ID" value="NC_008820.1"/>
</dbReference>
<dbReference type="BioCyc" id="PMAR59922:G1G80-141-MONOMER"/>
<dbReference type="EMBL" id="CP000554">
    <property type="protein sequence ID" value="ABM76901.1"/>
    <property type="molecule type" value="Genomic_DNA"/>
</dbReference>
<evidence type="ECO:0000313" key="3">
    <source>
        <dbReference type="Proteomes" id="UP000002274"/>
    </source>
</evidence>
<proteinExistence type="predicted"/>
<protein>
    <recommendedName>
        <fullName evidence="1">NAD-dependent epimerase/dehydratase domain-containing protein</fullName>
    </recommendedName>
</protein>
<dbReference type="SUPFAM" id="SSF51735">
    <property type="entry name" value="NAD(P)-binding Rossmann-fold domains"/>
    <property type="match status" value="1"/>
</dbReference>
<feature type="domain" description="NAD-dependent epimerase/dehydratase" evidence="1">
    <location>
        <begin position="12"/>
        <end position="230"/>
    </location>
</feature>
<evidence type="ECO:0000313" key="2">
    <source>
        <dbReference type="EMBL" id="ABM76901.1"/>
    </source>
</evidence>
<dbReference type="HOGENOM" id="CLU_865619_0_0_3"/>
<dbReference type="Gene3D" id="3.40.50.720">
    <property type="entry name" value="NAD(P)-binding Rossmann-like Domain"/>
    <property type="match status" value="1"/>
</dbReference>
<name>A2C5Z1_PROM3</name>
<accession>A2C5Z1</accession>
<dbReference type="Pfam" id="PF01370">
    <property type="entry name" value="Epimerase"/>
    <property type="match status" value="1"/>
</dbReference>
<organism evidence="2 3">
    <name type="scientific">Prochlorococcus marinus (strain MIT 9303)</name>
    <dbReference type="NCBI Taxonomy" id="59922"/>
    <lineage>
        <taxon>Bacteria</taxon>
        <taxon>Bacillati</taxon>
        <taxon>Cyanobacteriota</taxon>
        <taxon>Cyanophyceae</taxon>
        <taxon>Synechococcales</taxon>
        <taxon>Prochlorococcaceae</taxon>
        <taxon>Prochlorococcus</taxon>
    </lineage>
</organism>
<reference evidence="2 3" key="1">
    <citation type="journal article" date="2007" name="PLoS Genet.">
        <title>Patterns and implications of gene gain and loss in the evolution of Prochlorococcus.</title>
        <authorList>
            <person name="Kettler G.C."/>
            <person name="Martiny A.C."/>
            <person name="Huang K."/>
            <person name="Zucker J."/>
            <person name="Coleman M.L."/>
            <person name="Rodrigue S."/>
            <person name="Chen F."/>
            <person name="Lapidus A."/>
            <person name="Ferriera S."/>
            <person name="Johnson J."/>
            <person name="Steglich C."/>
            <person name="Church G.M."/>
            <person name="Richardson P."/>
            <person name="Chisholm S.W."/>
        </authorList>
    </citation>
    <scope>NUCLEOTIDE SEQUENCE [LARGE SCALE GENOMIC DNA]</scope>
    <source>
        <strain evidence="2 3">MIT 9303</strain>
    </source>
</reference>
<dbReference type="Proteomes" id="UP000002274">
    <property type="component" value="Chromosome"/>
</dbReference>
<sequence>MNSSDQDHGLLVITGATGWVGRTAVHELQRLLTPENFLERVRLFASRSGSILSTGYNDLAPFSIPVFPLKDLTDLAASEPLGAVLHTAFLTRDRVAQVGQDDYVATNRWITAQLVAALQASPAARAVVISSGAAAVHDHDSDLDLKSDPYGVLKWEEEQLLSSLVPRSLVLRLYALSGRFIRDPSRFALGDFLLKALSRQPIRIDSTNPVLRSYGHAGNITAFAWRWVLSNNSNPIRNILAATSVTTDLLELAQEITRVYNLPPVQSSVDPAAVPNRYIADTEPFLAALSQHGLVSMSIEDQLHDTTRGLSNLEQSNICDD</sequence>
<dbReference type="InterPro" id="IPR036291">
    <property type="entry name" value="NAD(P)-bd_dom_sf"/>
</dbReference>
<evidence type="ECO:0000259" key="1">
    <source>
        <dbReference type="Pfam" id="PF01370"/>
    </source>
</evidence>
<dbReference type="InterPro" id="IPR001509">
    <property type="entry name" value="Epimerase_deHydtase"/>
</dbReference>
<dbReference type="AlphaFoldDB" id="A2C5Z1"/>